<dbReference type="AlphaFoldDB" id="A0A6J5F5D4"/>
<accession>A0A6J5F5D4</accession>
<proteinExistence type="predicted"/>
<dbReference type="Proteomes" id="UP000494363">
    <property type="component" value="Unassembled WGS sequence"/>
</dbReference>
<evidence type="ECO:0000313" key="2">
    <source>
        <dbReference type="Proteomes" id="UP000494363"/>
    </source>
</evidence>
<gene>
    <name evidence="1" type="ORF">LMG29542_07575</name>
</gene>
<evidence type="ECO:0000313" key="1">
    <source>
        <dbReference type="EMBL" id="CAB3774060.1"/>
    </source>
</evidence>
<protein>
    <submittedName>
        <fullName evidence="1">Uncharacterized protein</fullName>
    </submittedName>
</protein>
<reference evidence="1 2" key="1">
    <citation type="submission" date="2020-04" db="EMBL/GenBank/DDBJ databases">
        <authorList>
            <person name="De Canck E."/>
        </authorList>
    </citation>
    <scope>NUCLEOTIDE SEQUENCE [LARGE SCALE GENOMIC DNA]</scope>
    <source>
        <strain evidence="1 2">LMG 29542</strain>
    </source>
</reference>
<organism evidence="1 2">
    <name type="scientific">Paraburkholderia humisilvae</name>
    <dbReference type="NCBI Taxonomy" id="627669"/>
    <lineage>
        <taxon>Bacteria</taxon>
        <taxon>Pseudomonadati</taxon>
        <taxon>Pseudomonadota</taxon>
        <taxon>Betaproteobacteria</taxon>
        <taxon>Burkholderiales</taxon>
        <taxon>Burkholderiaceae</taxon>
        <taxon>Paraburkholderia</taxon>
    </lineage>
</organism>
<keyword evidence="2" id="KW-1185">Reference proteome</keyword>
<name>A0A6J5F5D4_9BURK</name>
<sequence length="38" mass="4425">MTIPTIEYRGHELRAYSNQVFPRTGTHMPKGRDALHRS</sequence>
<dbReference type="EMBL" id="CADIKH010000095">
    <property type="protein sequence ID" value="CAB3774060.1"/>
    <property type="molecule type" value="Genomic_DNA"/>
</dbReference>